<evidence type="ECO:0000313" key="5">
    <source>
        <dbReference type="Proteomes" id="UP001328107"/>
    </source>
</evidence>
<protein>
    <submittedName>
        <fullName evidence="4">Uncharacterized protein</fullName>
    </submittedName>
</protein>
<dbReference type="EMBL" id="BTRK01000002">
    <property type="protein sequence ID" value="GMR35742.1"/>
    <property type="molecule type" value="Genomic_DNA"/>
</dbReference>
<sequence>KLKMKKIYFDIPYILYILKRYTIYLSIRYAKMLLSYVLARRGVKEGPSIFARLLSIIDVVTKLTSWQKSQHILILAMGLYKSRVPFAEAIYHSQ</sequence>
<evidence type="ECO:0000256" key="3">
    <source>
        <dbReference type="ARBA" id="ARBA00023170"/>
    </source>
</evidence>
<evidence type="ECO:0000256" key="2">
    <source>
        <dbReference type="ARBA" id="ARBA00023163"/>
    </source>
</evidence>
<proteinExistence type="predicted"/>
<dbReference type="SUPFAM" id="SSF48508">
    <property type="entry name" value="Nuclear receptor ligand-binding domain"/>
    <property type="match status" value="1"/>
</dbReference>
<comment type="caution">
    <text evidence="4">The sequence shown here is derived from an EMBL/GenBank/DDBJ whole genome shotgun (WGS) entry which is preliminary data.</text>
</comment>
<keyword evidence="3" id="KW-0675">Receptor</keyword>
<name>A0AAN4ZDG4_9BILA</name>
<keyword evidence="1" id="KW-0805">Transcription regulation</keyword>
<feature type="non-terminal residue" evidence="4">
    <location>
        <position position="1"/>
    </location>
</feature>
<organism evidence="4 5">
    <name type="scientific">Pristionchus mayeri</name>
    <dbReference type="NCBI Taxonomy" id="1317129"/>
    <lineage>
        <taxon>Eukaryota</taxon>
        <taxon>Metazoa</taxon>
        <taxon>Ecdysozoa</taxon>
        <taxon>Nematoda</taxon>
        <taxon>Chromadorea</taxon>
        <taxon>Rhabditida</taxon>
        <taxon>Rhabditina</taxon>
        <taxon>Diplogasteromorpha</taxon>
        <taxon>Diplogasteroidea</taxon>
        <taxon>Neodiplogasteridae</taxon>
        <taxon>Pristionchus</taxon>
    </lineage>
</organism>
<dbReference type="AlphaFoldDB" id="A0AAN4ZDG4"/>
<evidence type="ECO:0000313" key="4">
    <source>
        <dbReference type="EMBL" id="GMR35742.1"/>
    </source>
</evidence>
<dbReference type="InterPro" id="IPR035500">
    <property type="entry name" value="NHR-like_dom_sf"/>
</dbReference>
<evidence type="ECO:0000256" key="1">
    <source>
        <dbReference type="ARBA" id="ARBA00023015"/>
    </source>
</evidence>
<dbReference type="Proteomes" id="UP001328107">
    <property type="component" value="Unassembled WGS sequence"/>
</dbReference>
<accession>A0AAN4ZDG4</accession>
<keyword evidence="2" id="KW-0804">Transcription</keyword>
<keyword evidence="5" id="KW-1185">Reference proteome</keyword>
<gene>
    <name evidence="4" type="ORF">PMAYCL1PPCAC_05937</name>
</gene>
<reference evidence="5" key="1">
    <citation type="submission" date="2022-10" db="EMBL/GenBank/DDBJ databases">
        <title>Genome assembly of Pristionchus species.</title>
        <authorList>
            <person name="Yoshida K."/>
            <person name="Sommer R.J."/>
        </authorList>
    </citation>
    <scope>NUCLEOTIDE SEQUENCE [LARGE SCALE GENOMIC DNA]</scope>
    <source>
        <strain evidence="5">RS5460</strain>
    </source>
</reference>